<keyword evidence="3" id="KW-0540">Nuclease</keyword>
<dbReference type="InterPro" id="IPR011089">
    <property type="entry name" value="GmrSD_C"/>
</dbReference>
<dbReference type="PANTHER" id="PTHR24094">
    <property type="entry name" value="SECRETED PROTEIN"/>
    <property type="match status" value="1"/>
</dbReference>
<feature type="signal peptide" evidence="1">
    <location>
        <begin position="1"/>
        <end position="31"/>
    </location>
</feature>
<evidence type="ECO:0000259" key="2">
    <source>
        <dbReference type="Pfam" id="PF07510"/>
    </source>
</evidence>
<name>A0A368T0F9_9ACTN</name>
<evidence type="ECO:0000313" key="3">
    <source>
        <dbReference type="EMBL" id="RCV52415.1"/>
    </source>
</evidence>
<keyword evidence="1" id="KW-0732">Signal</keyword>
<keyword evidence="4" id="KW-1185">Reference proteome</keyword>
<dbReference type="Proteomes" id="UP000253318">
    <property type="component" value="Unassembled WGS sequence"/>
</dbReference>
<dbReference type="RefSeq" id="WP_114400263.1">
    <property type="nucleotide sequence ID" value="NZ_QEIM01000200.1"/>
</dbReference>
<sequence>MRSPVARAAGLFTATAASLLLALGLAPPASAAPPPPPSLSQARSQLAALTVESEGAGSAYDRDLFPHWIAVEGNCNAREYVLRRDGANVTVGNDCYPTSGTWTSPYDGVRTSTPSQVQIDHMVPLAEAWRSGADTWTTSRRQSFANDLDTPQLWAVSGSSNQSKGDKDPSEWLPPSTSIHCTYVRSWINVKYVWNLSVDSAERSALQNVLDTRC</sequence>
<feature type="chain" id="PRO_5016671151" evidence="1">
    <location>
        <begin position="32"/>
        <end position="214"/>
    </location>
</feature>
<dbReference type="OrthoDB" id="5196645at2"/>
<protein>
    <submittedName>
        <fullName evidence="3">HNH endonuclease</fullName>
    </submittedName>
</protein>
<evidence type="ECO:0000256" key="1">
    <source>
        <dbReference type="SAM" id="SignalP"/>
    </source>
</evidence>
<dbReference type="GO" id="GO:0004519">
    <property type="term" value="F:endonuclease activity"/>
    <property type="evidence" value="ECO:0007669"/>
    <property type="project" value="UniProtKB-KW"/>
</dbReference>
<dbReference type="Pfam" id="PF07510">
    <property type="entry name" value="GmrSD_C"/>
    <property type="match status" value="1"/>
</dbReference>
<reference evidence="3 4" key="1">
    <citation type="submission" date="2018-04" db="EMBL/GenBank/DDBJ databases">
        <title>Novel actinobacteria from marine sediment.</title>
        <authorList>
            <person name="Ng Z.Y."/>
            <person name="Tan G.Y.A."/>
        </authorList>
    </citation>
    <scope>NUCLEOTIDE SEQUENCE [LARGE SCALE GENOMIC DNA]</scope>
    <source>
        <strain evidence="3 4">TPS81</strain>
    </source>
</reference>
<comment type="caution">
    <text evidence="3">The sequence shown here is derived from an EMBL/GenBank/DDBJ whole genome shotgun (WGS) entry which is preliminary data.</text>
</comment>
<organism evidence="3 4">
    <name type="scientific">Marinitenerispora sediminis</name>
    <dbReference type="NCBI Taxonomy" id="1931232"/>
    <lineage>
        <taxon>Bacteria</taxon>
        <taxon>Bacillati</taxon>
        <taxon>Actinomycetota</taxon>
        <taxon>Actinomycetes</taxon>
        <taxon>Streptosporangiales</taxon>
        <taxon>Nocardiopsidaceae</taxon>
        <taxon>Marinitenerispora</taxon>
    </lineage>
</organism>
<evidence type="ECO:0000313" key="4">
    <source>
        <dbReference type="Proteomes" id="UP000253318"/>
    </source>
</evidence>
<dbReference type="PANTHER" id="PTHR24094:SF15">
    <property type="entry name" value="AMP-DEPENDENT SYNTHETASE_LIGASE DOMAIN-CONTAINING PROTEIN-RELATED"/>
    <property type="match status" value="1"/>
</dbReference>
<proteinExistence type="predicted"/>
<gene>
    <name evidence="3" type="ORF">DEF24_22015</name>
</gene>
<keyword evidence="3" id="KW-0255">Endonuclease</keyword>
<feature type="domain" description="GmrSD restriction endonucleases C-terminal" evidence="2">
    <location>
        <begin position="101"/>
        <end position="207"/>
    </location>
</feature>
<keyword evidence="3" id="KW-0378">Hydrolase</keyword>
<dbReference type="EMBL" id="QEIN01000221">
    <property type="protein sequence ID" value="RCV52415.1"/>
    <property type="molecule type" value="Genomic_DNA"/>
</dbReference>
<dbReference type="AlphaFoldDB" id="A0A368T0F9"/>
<accession>A0A368T0F9</accession>